<reference evidence="1 2" key="1">
    <citation type="submission" date="2023-02" db="EMBL/GenBank/DDBJ databases">
        <title>Genome sequencing required for Actinomycetospora new species description.</title>
        <authorList>
            <person name="Saimee Y."/>
            <person name="Duangmal K."/>
        </authorList>
    </citation>
    <scope>NUCLEOTIDE SEQUENCE [LARGE SCALE GENOMIC DNA]</scope>
    <source>
        <strain evidence="1 2">DW7H6</strain>
    </source>
</reference>
<evidence type="ECO:0000313" key="1">
    <source>
        <dbReference type="EMBL" id="MDD7963943.1"/>
    </source>
</evidence>
<evidence type="ECO:0000313" key="2">
    <source>
        <dbReference type="Proteomes" id="UP001300763"/>
    </source>
</evidence>
<dbReference type="Proteomes" id="UP001300763">
    <property type="component" value="Unassembled WGS sequence"/>
</dbReference>
<dbReference type="SUPFAM" id="SSF52096">
    <property type="entry name" value="ClpP/crotonase"/>
    <property type="match status" value="1"/>
</dbReference>
<dbReference type="RefSeq" id="WP_274198496.1">
    <property type="nucleotide sequence ID" value="NZ_JAQZAO010000001.1"/>
</dbReference>
<name>A0ABT5SM84_9PSEU</name>
<gene>
    <name evidence="1" type="ORF">PGB27_01160</name>
</gene>
<dbReference type="Pfam" id="PF00378">
    <property type="entry name" value="ECH_1"/>
    <property type="match status" value="1"/>
</dbReference>
<proteinExistence type="predicted"/>
<dbReference type="PANTHER" id="PTHR11941">
    <property type="entry name" value="ENOYL-COA HYDRATASE-RELATED"/>
    <property type="match status" value="1"/>
</dbReference>
<dbReference type="Gene3D" id="3.90.226.10">
    <property type="entry name" value="2-enoyl-CoA Hydratase, Chain A, domain 1"/>
    <property type="match status" value="1"/>
</dbReference>
<dbReference type="InterPro" id="IPR029045">
    <property type="entry name" value="ClpP/crotonase-like_dom_sf"/>
</dbReference>
<accession>A0ABT5SM84</accession>
<keyword evidence="2" id="KW-1185">Reference proteome</keyword>
<dbReference type="EMBL" id="JAQZAO010000001">
    <property type="protein sequence ID" value="MDD7963943.1"/>
    <property type="molecule type" value="Genomic_DNA"/>
</dbReference>
<organism evidence="1 2">
    <name type="scientific">Actinomycetospora lemnae</name>
    <dbReference type="NCBI Taxonomy" id="3019891"/>
    <lineage>
        <taxon>Bacteria</taxon>
        <taxon>Bacillati</taxon>
        <taxon>Actinomycetota</taxon>
        <taxon>Actinomycetes</taxon>
        <taxon>Pseudonocardiales</taxon>
        <taxon>Pseudonocardiaceae</taxon>
        <taxon>Actinomycetospora</taxon>
    </lineage>
</organism>
<dbReference type="PANTHER" id="PTHR11941:SF54">
    <property type="entry name" value="ENOYL-COA HYDRATASE, MITOCHONDRIAL"/>
    <property type="match status" value="1"/>
</dbReference>
<dbReference type="CDD" id="cd06558">
    <property type="entry name" value="crotonase-like"/>
    <property type="match status" value="1"/>
</dbReference>
<dbReference type="InterPro" id="IPR001753">
    <property type="entry name" value="Enoyl-CoA_hydra/iso"/>
</dbReference>
<comment type="caution">
    <text evidence="1">The sequence shown here is derived from an EMBL/GenBank/DDBJ whole genome shotgun (WGS) entry which is preliminary data.</text>
</comment>
<protein>
    <submittedName>
        <fullName evidence="1">Enoyl-CoA hydratase/isomerase family protein</fullName>
    </submittedName>
</protein>
<sequence length="256" mass="26741">MSDDPVLARVDGPPDRAVGHVVLNRPHARNAITVALADGLHDALVDLAGRARVIVVRGAGGHFCAGGDVDEVTRLRAEGGAALRGLFEAFHRACSVVATLPVPVVAAVEGVATAGGFELVQAADIVVVRDDAVLADNHARLGQVPAGGGSQRLPRLLGSQRALTHILLGERLSGTDAVALGLAWRSASGEEFDALVDEVVERLRRADPGATARTKRLVHEGLGLPLADGLARETEVVLEHLADPAVSERLARFRAR</sequence>